<keyword evidence="1" id="KW-0732">Signal</keyword>
<feature type="signal peptide" evidence="1">
    <location>
        <begin position="1"/>
        <end position="24"/>
    </location>
</feature>
<accession>A3SHT4</accession>
<feature type="chain" id="PRO_5002659135" evidence="1">
    <location>
        <begin position="25"/>
        <end position="280"/>
    </location>
</feature>
<dbReference type="STRING" id="89187.ISM_01460"/>
<dbReference type="Proteomes" id="UP000005954">
    <property type="component" value="Unassembled WGS sequence"/>
</dbReference>
<gene>
    <name evidence="2" type="ORF">ISM_01460</name>
</gene>
<protein>
    <submittedName>
        <fullName evidence="2">Uncharacterized protein</fullName>
    </submittedName>
</protein>
<reference evidence="2 3" key="1">
    <citation type="submission" date="2005-12" db="EMBL/GenBank/DDBJ databases">
        <authorList>
            <person name="Moran M.A."/>
            <person name="Ferriera S."/>
            <person name="Johnson J."/>
            <person name="Kravitz S."/>
            <person name="Halpern A."/>
            <person name="Remington K."/>
            <person name="Beeson K."/>
            <person name="Tran B."/>
            <person name="Rogers Y.-H."/>
            <person name="Friedman R."/>
            <person name="Venter J.C."/>
        </authorList>
    </citation>
    <scope>NUCLEOTIDE SEQUENCE [LARGE SCALE GENOMIC DNA]</scope>
    <source>
        <strain evidence="3">ATCC BAA-591 / DSM 15170 / ISM</strain>
    </source>
</reference>
<evidence type="ECO:0000256" key="1">
    <source>
        <dbReference type="SAM" id="SignalP"/>
    </source>
</evidence>
<evidence type="ECO:0000313" key="3">
    <source>
        <dbReference type="Proteomes" id="UP000005954"/>
    </source>
</evidence>
<comment type="caution">
    <text evidence="2">The sequence shown here is derived from an EMBL/GenBank/DDBJ whole genome shotgun (WGS) entry which is preliminary data.</text>
</comment>
<sequence>MAKPQLRILVTSSLLMAFGSASFAEGLPPELAQNMSIFPGFRAIYENDPSLASKSEIATDAFHILQAIAKHPASCIFANAEEVPFSVTVKKSEVNSYGVEMNSETQTLTGSIAVRPEFVPWVKANIKFMNSNPLSGVRNGVDTLLTTQGCDSEHMTRIEQGLATAFGVSLSAKPTPKLGDGSWETFVDSCYPASVQSYMEATGGEEPSLSMIVYACVCTEAALQEIGDPEIYADFARGDYSAYEQIKDVYDPAFDQCFRQGTTPEIEKRIEDYTRKHGLL</sequence>
<dbReference type="RefSeq" id="WP_009812320.1">
    <property type="nucleotide sequence ID" value="NZ_CH724156.1"/>
</dbReference>
<name>A3SHT4_ROSNI</name>
<proteinExistence type="predicted"/>
<dbReference type="AlphaFoldDB" id="A3SHT4"/>
<dbReference type="OrthoDB" id="7816184at2"/>
<organism evidence="2 3">
    <name type="scientific">Roseovarius nubinhibens (strain ATCC BAA-591 / DSM 15170 / ISM)</name>
    <dbReference type="NCBI Taxonomy" id="89187"/>
    <lineage>
        <taxon>Bacteria</taxon>
        <taxon>Pseudomonadati</taxon>
        <taxon>Pseudomonadota</taxon>
        <taxon>Alphaproteobacteria</taxon>
        <taxon>Rhodobacterales</taxon>
        <taxon>Roseobacteraceae</taxon>
        <taxon>Roseovarius</taxon>
    </lineage>
</organism>
<dbReference type="HOGENOM" id="CLU_993521_0_0_5"/>
<keyword evidence="3" id="KW-1185">Reference proteome</keyword>
<dbReference type="EMBL" id="AALY01000001">
    <property type="protein sequence ID" value="EAP76915.1"/>
    <property type="molecule type" value="Genomic_DNA"/>
</dbReference>
<evidence type="ECO:0000313" key="2">
    <source>
        <dbReference type="EMBL" id="EAP76915.1"/>
    </source>
</evidence>